<reference evidence="3 4" key="1">
    <citation type="submission" date="2007-05" db="EMBL/GenBank/DDBJ databases">
        <title>Complete sequence of Thermosipho melanesiensis BI429.</title>
        <authorList>
            <consortium name="US DOE Joint Genome Institute"/>
            <person name="Copeland A."/>
            <person name="Lucas S."/>
            <person name="Lapidus A."/>
            <person name="Barry K."/>
            <person name="Glavina del Rio T."/>
            <person name="Dalin E."/>
            <person name="Tice H."/>
            <person name="Pitluck S."/>
            <person name="Chertkov O."/>
            <person name="Brettin T."/>
            <person name="Bruce D."/>
            <person name="Detter J.C."/>
            <person name="Han C."/>
            <person name="Schmutz J."/>
            <person name="Larimer F."/>
            <person name="Land M."/>
            <person name="Hauser L."/>
            <person name="Kyrpides N."/>
            <person name="Mikhailova N."/>
            <person name="Nelson K."/>
            <person name="Gogarten J.P."/>
            <person name="Noll K."/>
            <person name="Richardson P."/>
        </authorList>
    </citation>
    <scope>NUCLEOTIDE SEQUENCE [LARGE SCALE GENOMIC DNA]</scope>
    <source>
        <strain evidence="4">DSM 12029 / CIP 104789 / BI429</strain>
    </source>
</reference>
<sequence>MKKMLIISGFDPSSGAGLIQDVGVATAMGISVYSSVSAFTKQTLEKTYSVKFRGLDEILDEIEIFHDVKVIKIGIVLPELLEKLRKMYKDSIIVWNPVLESSSGYKFLDENDVKKYINYADYVIVNSLEAKKIGISDNMIITGGHDNKDYIEIKYKDRVVTHERINGEFRGTGCVFSTLFSSLLVLDYEPFEAIKRTSEIMVKVLKKSNKRFQVELLSRDWQKWEVLDELNRIILDIMEIGHLTIPEVGQNVSYALPWAENEEQVAKFPGRIRLVFGKPHFLGDATFKGKSHTARMTLEMMKKFPFVRCTTNIRYEERYVEKAKKVGYKVYEHVRKLEPDEVKLKEGQSLRWGIANIIESLEYPPDMIYDKGFWGKEAMIRVFGRNPKEVVEKVKNIIF</sequence>
<dbReference type="SUPFAM" id="SSF53613">
    <property type="entry name" value="Ribokinase-like"/>
    <property type="match status" value="1"/>
</dbReference>
<dbReference type="GO" id="GO:0016301">
    <property type="term" value="F:kinase activity"/>
    <property type="evidence" value="ECO:0007669"/>
    <property type="project" value="UniProtKB-KW"/>
</dbReference>
<dbReference type="SUPFAM" id="SSF53639">
    <property type="entry name" value="AraD/HMP-PK domain-like"/>
    <property type="match status" value="1"/>
</dbReference>
<dbReference type="InterPro" id="IPR019293">
    <property type="entry name" value="ThiN"/>
</dbReference>
<keyword evidence="3" id="KW-0808">Transferase</keyword>
<evidence type="ECO:0000313" key="4">
    <source>
        <dbReference type="Proteomes" id="UP000001110"/>
    </source>
</evidence>
<dbReference type="InterPro" id="IPR013749">
    <property type="entry name" value="PM/HMP-P_kinase-1"/>
</dbReference>
<dbReference type="EMBL" id="CP000716">
    <property type="protein sequence ID" value="ABR31438.1"/>
    <property type="molecule type" value="Genomic_DNA"/>
</dbReference>
<dbReference type="eggNOG" id="COG0351">
    <property type="taxonomic scope" value="Bacteria"/>
</dbReference>
<dbReference type="eggNOG" id="COG1992">
    <property type="taxonomic scope" value="Bacteria"/>
</dbReference>
<dbReference type="PANTHER" id="PTHR40730:SF4">
    <property type="entry name" value="TRANSCRIPTIONAL REGULATOR"/>
    <property type="match status" value="1"/>
</dbReference>
<proteinExistence type="predicted"/>
<organism evidence="3 4">
    <name type="scientific">Thermosipho melanesiensis (strain DSM 12029 / CIP 104789 / BI429)</name>
    <dbReference type="NCBI Taxonomy" id="391009"/>
    <lineage>
        <taxon>Bacteria</taxon>
        <taxon>Thermotogati</taxon>
        <taxon>Thermotogota</taxon>
        <taxon>Thermotogae</taxon>
        <taxon>Thermotogales</taxon>
        <taxon>Fervidobacteriaceae</taxon>
        <taxon>Thermosipho</taxon>
    </lineage>
</organism>
<dbReference type="Pfam" id="PF10120">
    <property type="entry name" value="ThiN"/>
    <property type="match status" value="1"/>
</dbReference>
<evidence type="ECO:0000259" key="2">
    <source>
        <dbReference type="Pfam" id="PF10120"/>
    </source>
</evidence>
<dbReference type="Pfam" id="PF08543">
    <property type="entry name" value="Phos_pyr_kin"/>
    <property type="match status" value="1"/>
</dbReference>
<dbReference type="OrthoDB" id="9810880at2"/>
<dbReference type="HOGENOM" id="CLU_035788_0_0_0"/>
<dbReference type="InterPro" id="IPR036409">
    <property type="entry name" value="Aldolase_II/adducin_N_sf"/>
</dbReference>
<accession>A6LND7</accession>
<dbReference type="STRING" id="391009.Tmel_1594"/>
<dbReference type="KEGG" id="tme:Tmel_1594"/>
<evidence type="ECO:0000259" key="1">
    <source>
        <dbReference type="Pfam" id="PF08543"/>
    </source>
</evidence>
<dbReference type="AlphaFoldDB" id="A6LND7"/>
<protein>
    <submittedName>
        <fullName evidence="3">Phosphomethylpyrimidine kinase type-1</fullName>
    </submittedName>
</protein>
<dbReference type="Proteomes" id="UP000001110">
    <property type="component" value="Chromosome"/>
</dbReference>
<dbReference type="Gene3D" id="3.40.225.10">
    <property type="entry name" value="Class II aldolase/adducin N-terminal domain"/>
    <property type="match status" value="1"/>
</dbReference>
<evidence type="ECO:0000313" key="3">
    <source>
        <dbReference type="EMBL" id="ABR31438.1"/>
    </source>
</evidence>
<feature type="domain" description="Pyridoxamine kinase/Phosphomethylpyrimidine kinase" evidence="1">
    <location>
        <begin position="11"/>
        <end position="207"/>
    </location>
</feature>
<reference evidence="3 4" key="2">
    <citation type="journal article" date="2009" name="Proc. Natl. Acad. Sci. U.S.A.">
        <title>On the chimeric nature, thermophilic origin, and phylogenetic placement of the Thermotogales.</title>
        <authorList>
            <person name="Zhaxybayeva O."/>
            <person name="Swithers K.S."/>
            <person name="Lapierre P."/>
            <person name="Fournier G.P."/>
            <person name="Bickhart D.M."/>
            <person name="DeBoy R.T."/>
            <person name="Nelson K.E."/>
            <person name="Nesbo C.L."/>
            <person name="Doolittle W.F."/>
            <person name="Gogarten J.P."/>
            <person name="Noll K.M."/>
        </authorList>
    </citation>
    <scope>NUCLEOTIDE SEQUENCE [LARGE SCALE GENOMIC DNA]</scope>
    <source>
        <strain evidence="4">DSM 12029 / CIP 104789 / BI429</strain>
    </source>
</reference>
<feature type="domain" description="Thiamine-phosphate synthase ThiN" evidence="2">
    <location>
        <begin position="238"/>
        <end position="395"/>
    </location>
</feature>
<dbReference type="Gene3D" id="3.40.1190.20">
    <property type="match status" value="2"/>
</dbReference>
<dbReference type="InterPro" id="IPR029056">
    <property type="entry name" value="Ribokinase-like"/>
</dbReference>
<dbReference type="PANTHER" id="PTHR40730">
    <property type="entry name" value="TRANSCRIPTIONAL REGULATOR PROTEIN-LIKE PROTEIN"/>
    <property type="match status" value="1"/>
</dbReference>
<gene>
    <name evidence="3" type="ordered locus">Tmel_1594</name>
</gene>
<name>A6LND7_THEM4</name>
<keyword evidence="3" id="KW-0418">Kinase</keyword>